<evidence type="ECO:0000313" key="2">
    <source>
        <dbReference type="Proteomes" id="UP000838756"/>
    </source>
</evidence>
<keyword evidence="2" id="KW-1185">Reference proteome</keyword>
<comment type="caution">
    <text evidence="1">The sequence shown here is derived from an EMBL/GenBank/DDBJ whole genome shotgun (WGS) entry which is preliminary data.</text>
</comment>
<accession>A0A8S4R3Z4</accession>
<evidence type="ECO:0000313" key="1">
    <source>
        <dbReference type="EMBL" id="CAH2230709.1"/>
    </source>
</evidence>
<sequence length="287" mass="31789">MKYAVILCLSYMFMCSKCGLIKNFLGTVKEEVHKFAEESVVVNTVKEIVEVKKGIITDIGNMININSYVKPNNNVHVSSTTTQQYSPQNTEFNDNLLSVSKPTINLNDIIQPLDTKPILGNAAIPTTINTYKDKYQFIQTSTETYKPVVFDKNGGDAEITEYGIEPRIARQITPRNSEDAFIKDAGTSQNETDFNYKTFDISINNENESILTNFDIPLNYSGAVETIVVDGCPKGFEIAADGSCVLFDVKNENTMKVEGKNRANFDGGCLSGYGHADDGSCQEVIYD</sequence>
<dbReference type="EMBL" id="CAKXAJ010024825">
    <property type="protein sequence ID" value="CAH2230709.1"/>
    <property type="molecule type" value="Genomic_DNA"/>
</dbReference>
<name>A0A8S4R3Z4_9NEOP</name>
<gene>
    <name evidence="1" type="primary">jg12011</name>
    <name evidence="1" type="ORF">PAEG_LOCUS9893</name>
</gene>
<protein>
    <submittedName>
        <fullName evidence="1">Jg12011 protein</fullName>
    </submittedName>
</protein>
<proteinExistence type="predicted"/>
<dbReference type="Proteomes" id="UP000838756">
    <property type="component" value="Unassembled WGS sequence"/>
</dbReference>
<organism evidence="1 2">
    <name type="scientific">Pararge aegeria aegeria</name>
    <dbReference type="NCBI Taxonomy" id="348720"/>
    <lineage>
        <taxon>Eukaryota</taxon>
        <taxon>Metazoa</taxon>
        <taxon>Ecdysozoa</taxon>
        <taxon>Arthropoda</taxon>
        <taxon>Hexapoda</taxon>
        <taxon>Insecta</taxon>
        <taxon>Pterygota</taxon>
        <taxon>Neoptera</taxon>
        <taxon>Endopterygota</taxon>
        <taxon>Lepidoptera</taxon>
        <taxon>Glossata</taxon>
        <taxon>Ditrysia</taxon>
        <taxon>Papilionoidea</taxon>
        <taxon>Nymphalidae</taxon>
        <taxon>Satyrinae</taxon>
        <taxon>Satyrini</taxon>
        <taxon>Parargina</taxon>
        <taxon>Pararge</taxon>
    </lineage>
</organism>
<reference evidence="1" key="1">
    <citation type="submission" date="2022-03" db="EMBL/GenBank/DDBJ databases">
        <authorList>
            <person name="Lindestad O."/>
        </authorList>
    </citation>
    <scope>NUCLEOTIDE SEQUENCE</scope>
</reference>
<dbReference type="AlphaFoldDB" id="A0A8S4R3Z4"/>
<dbReference type="OrthoDB" id="6911025at2759"/>